<dbReference type="OMA" id="SRIILMM"/>
<reference evidence="10" key="3">
    <citation type="submission" date="2015-04" db="UniProtKB">
        <authorList>
            <consortium name="EnsemblPlants"/>
        </authorList>
    </citation>
    <scope>IDENTIFICATION</scope>
    <source>
        <strain evidence="10">cv. Jemalong A17</strain>
    </source>
</reference>
<comment type="function">
    <text evidence="7">Controls stomatal patterning.</text>
</comment>
<protein>
    <recommendedName>
        <fullName evidence="7">Epidermal patterning factor-like protein</fullName>
    </recommendedName>
</protein>
<reference evidence="9 11" key="2">
    <citation type="journal article" date="2014" name="BMC Genomics">
        <title>An improved genome release (version Mt4.0) for the model legume Medicago truncatula.</title>
        <authorList>
            <person name="Tang H."/>
            <person name="Krishnakumar V."/>
            <person name="Bidwell S."/>
            <person name="Rosen B."/>
            <person name="Chan A."/>
            <person name="Zhou S."/>
            <person name="Gentzbittel L."/>
            <person name="Childs K.L."/>
            <person name="Yandell M."/>
            <person name="Gundlach H."/>
            <person name="Mayer K.F."/>
            <person name="Schwartz D.C."/>
            <person name="Town C.D."/>
        </authorList>
    </citation>
    <scope>GENOME REANNOTATION</scope>
    <source>
        <strain evidence="10 11">cv. Jemalong A17</strain>
    </source>
</reference>
<dbReference type="Pfam" id="PF17181">
    <property type="entry name" value="EPF"/>
    <property type="match status" value="1"/>
</dbReference>
<dbReference type="HOGENOM" id="CLU_135272_2_1_1"/>
<keyword evidence="5" id="KW-0732">Signal</keyword>
<evidence type="ECO:0000256" key="7">
    <source>
        <dbReference type="RuleBase" id="RU367102"/>
    </source>
</evidence>
<dbReference type="EnsemblPlants" id="AES86585">
    <property type="protein sequence ID" value="AES86585"/>
    <property type="gene ID" value="MTR_4g010300"/>
</dbReference>
<evidence type="ECO:0000256" key="3">
    <source>
        <dbReference type="ARBA" id="ARBA00022473"/>
    </source>
</evidence>
<dbReference type="Proteomes" id="UP000002051">
    <property type="component" value="Chromosome 4"/>
</dbReference>
<name>G7JGZ2_MEDTR</name>
<feature type="transmembrane region" description="Helical" evidence="8">
    <location>
        <begin position="12"/>
        <end position="32"/>
    </location>
</feature>
<keyword evidence="8" id="KW-0812">Transmembrane</keyword>
<dbReference type="OrthoDB" id="1874659at2759"/>
<dbReference type="GO" id="GO:0005576">
    <property type="term" value="C:extracellular region"/>
    <property type="evidence" value="ECO:0007669"/>
    <property type="project" value="UniProtKB-SubCell"/>
</dbReference>
<evidence type="ECO:0000313" key="10">
    <source>
        <dbReference type="EnsemblPlants" id="AES86585"/>
    </source>
</evidence>
<evidence type="ECO:0000313" key="11">
    <source>
        <dbReference type="Proteomes" id="UP000002051"/>
    </source>
</evidence>
<keyword evidence="4 7" id="KW-0964">Secreted</keyword>
<keyword evidence="6" id="KW-1015">Disulfide bond</keyword>
<sequence>MAPPARSYHLHGLKLATIITVLFIFFFCMLFSKSGGSLVLERNDSLQDRKMVIGSKPPACLNKCMNCRPCIATLVVSQKRKSYKVLSRGDDNDTYYLLAWKCRCGNKVFQP</sequence>
<evidence type="ECO:0000313" key="9">
    <source>
        <dbReference type="EMBL" id="AES86585.1"/>
    </source>
</evidence>
<dbReference type="PaxDb" id="3880-AES86585"/>
<dbReference type="STRING" id="3880.G7JGZ2"/>
<reference evidence="9 11" key="1">
    <citation type="journal article" date="2011" name="Nature">
        <title>The Medicago genome provides insight into the evolution of rhizobial symbioses.</title>
        <authorList>
            <person name="Young N.D."/>
            <person name="Debelle F."/>
            <person name="Oldroyd G.E."/>
            <person name="Geurts R."/>
            <person name="Cannon S.B."/>
            <person name="Udvardi M.K."/>
            <person name="Benedito V.A."/>
            <person name="Mayer K.F."/>
            <person name="Gouzy J."/>
            <person name="Schoof H."/>
            <person name="Van de Peer Y."/>
            <person name="Proost S."/>
            <person name="Cook D.R."/>
            <person name="Meyers B.C."/>
            <person name="Spannagl M."/>
            <person name="Cheung F."/>
            <person name="De Mita S."/>
            <person name="Krishnakumar V."/>
            <person name="Gundlach H."/>
            <person name="Zhou S."/>
            <person name="Mudge J."/>
            <person name="Bharti A.K."/>
            <person name="Murray J.D."/>
            <person name="Naoumkina M.A."/>
            <person name="Rosen B."/>
            <person name="Silverstein K.A."/>
            <person name="Tang H."/>
            <person name="Rombauts S."/>
            <person name="Zhao P.X."/>
            <person name="Zhou P."/>
            <person name="Barbe V."/>
            <person name="Bardou P."/>
            <person name="Bechner M."/>
            <person name="Bellec A."/>
            <person name="Berger A."/>
            <person name="Berges H."/>
            <person name="Bidwell S."/>
            <person name="Bisseling T."/>
            <person name="Choisne N."/>
            <person name="Couloux A."/>
            <person name="Denny R."/>
            <person name="Deshpande S."/>
            <person name="Dai X."/>
            <person name="Doyle J.J."/>
            <person name="Dudez A.M."/>
            <person name="Farmer A.D."/>
            <person name="Fouteau S."/>
            <person name="Franken C."/>
            <person name="Gibelin C."/>
            <person name="Gish J."/>
            <person name="Goldstein S."/>
            <person name="Gonzalez A.J."/>
            <person name="Green P.J."/>
            <person name="Hallab A."/>
            <person name="Hartog M."/>
            <person name="Hua A."/>
            <person name="Humphray S.J."/>
            <person name="Jeong D.H."/>
            <person name="Jing Y."/>
            <person name="Jocker A."/>
            <person name="Kenton S.M."/>
            <person name="Kim D.J."/>
            <person name="Klee K."/>
            <person name="Lai H."/>
            <person name="Lang C."/>
            <person name="Lin S."/>
            <person name="Macmil S.L."/>
            <person name="Magdelenat G."/>
            <person name="Matthews L."/>
            <person name="McCorrison J."/>
            <person name="Monaghan E.L."/>
            <person name="Mun J.H."/>
            <person name="Najar F.Z."/>
            <person name="Nicholson C."/>
            <person name="Noirot C."/>
            <person name="O'Bleness M."/>
            <person name="Paule C.R."/>
            <person name="Poulain J."/>
            <person name="Prion F."/>
            <person name="Qin B."/>
            <person name="Qu C."/>
            <person name="Retzel E.F."/>
            <person name="Riddle C."/>
            <person name="Sallet E."/>
            <person name="Samain S."/>
            <person name="Samson N."/>
            <person name="Sanders I."/>
            <person name="Saurat O."/>
            <person name="Scarpelli C."/>
            <person name="Schiex T."/>
            <person name="Segurens B."/>
            <person name="Severin A.J."/>
            <person name="Sherrier D.J."/>
            <person name="Shi R."/>
            <person name="Sims S."/>
            <person name="Singer S.R."/>
            <person name="Sinharoy S."/>
            <person name="Sterck L."/>
            <person name="Viollet A."/>
            <person name="Wang B.B."/>
            <person name="Wang K."/>
            <person name="Wang M."/>
            <person name="Wang X."/>
            <person name="Warfsmann J."/>
            <person name="Weissenbach J."/>
            <person name="White D.D."/>
            <person name="White J.D."/>
            <person name="Wiley G.B."/>
            <person name="Wincker P."/>
            <person name="Xing Y."/>
            <person name="Yang L."/>
            <person name="Yao Z."/>
            <person name="Ying F."/>
            <person name="Zhai J."/>
            <person name="Zhou L."/>
            <person name="Zuber A."/>
            <person name="Denarie J."/>
            <person name="Dixon R.A."/>
            <person name="May G.D."/>
            <person name="Schwartz D.C."/>
            <person name="Rogers J."/>
            <person name="Quetier F."/>
            <person name="Town C.D."/>
            <person name="Roe B.A."/>
        </authorList>
    </citation>
    <scope>NUCLEOTIDE SEQUENCE [LARGE SCALE GENOMIC DNA]</scope>
    <source>
        <strain evidence="9">A17</strain>
        <strain evidence="10 11">cv. Jemalong A17</strain>
    </source>
</reference>
<evidence type="ECO:0000256" key="2">
    <source>
        <dbReference type="ARBA" id="ARBA00008127"/>
    </source>
</evidence>
<keyword evidence="8" id="KW-0472">Membrane</keyword>
<evidence type="ECO:0000256" key="4">
    <source>
        <dbReference type="ARBA" id="ARBA00022525"/>
    </source>
</evidence>
<dbReference type="AlphaFoldDB" id="G7JGZ2"/>
<dbReference type="GO" id="GO:0010052">
    <property type="term" value="P:guard cell differentiation"/>
    <property type="evidence" value="ECO:0000318"/>
    <property type="project" value="GO_Central"/>
</dbReference>
<comment type="similarity">
    <text evidence="2 7">Belongs to the plant cysteine rich small secretory peptide family. Epidermal patterning factor subfamily.</text>
</comment>
<evidence type="ECO:0000256" key="1">
    <source>
        <dbReference type="ARBA" id="ARBA00004613"/>
    </source>
</evidence>
<organism evidence="9 11">
    <name type="scientific">Medicago truncatula</name>
    <name type="common">Barrel medic</name>
    <name type="synonym">Medicago tribuloides</name>
    <dbReference type="NCBI Taxonomy" id="3880"/>
    <lineage>
        <taxon>Eukaryota</taxon>
        <taxon>Viridiplantae</taxon>
        <taxon>Streptophyta</taxon>
        <taxon>Embryophyta</taxon>
        <taxon>Tracheophyta</taxon>
        <taxon>Spermatophyta</taxon>
        <taxon>Magnoliopsida</taxon>
        <taxon>eudicotyledons</taxon>
        <taxon>Gunneridae</taxon>
        <taxon>Pentapetalae</taxon>
        <taxon>rosids</taxon>
        <taxon>fabids</taxon>
        <taxon>Fabales</taxon>
        <taxon>Fabaceae</taxon>
        <taxon>Papilionoideae</taxon>
        <taxon>50 kb inversion clade</taxon>
        <taxon>NPAAA clade</taxon>
        <taxon>Hologalegina</taxon>
        <taxon>IRL clade</taxon>
        <taxon>Trifolieae</taxon>
        <taxon>Medicago</taxon>
    </lineage>
</organism>
<gene>
    <name evidence="9" type="ordered locus">MTR_4g010300</name>
</gene>
<accession>G7JGZ2</accession>
<dbReference type="PANTHER" id="PTHR33109">
    <property type="entry name" value="EPIDERMAL PATTERNING FACTOR-LIKE PROTEIN 4"/>
    <property type="match status" value="1"/>
</dbReference>
<keyword evidence="11" id="KW-1185">Reference proteome</keyword>
<dbReference type="EMBL" id="CM001220">
    <property type="protein sequence ID" value="AES86585.1"/>
    <property type="molecule type" value="Genomic_DNA"/>
</dbReference>
<dbReference type="eggNOG" id="ENOG502S5F3">
    <property type="taxonomic scope" value="Eukaryota"/>
</dbReference>
<proteinExistence type="inferred from homology"/>
<keyword evidence="3 7" id="KW-0217">Developmental protein</keyword>
<keyword evidence="8" id="KW-1133">Transmembrane helix</keyword>
<evidence type="ECO:0000256" key="5">
    <source>
        <dbReference type="ARBA" id="ARBA00022729"/>
    </source>
</evidence>
<dbReference type="InterPro" id="IPR039455">
    <property type="entry name" value="EPFL"/>
</dbReference>
<dbReference type="PANTHER" id="PTHR33109:SF82">
    <property type="entry name" value="EPIDERMAL PATTERNING FACTOR-LIKE PROTEIN"/>
    <property type="match status" value="1"/>
</dbReference>
<evidence type="ECO:0000256" key="8">
    <source>
        <dbReference type="SAM" id="Phobius"/>
    </source>
</evidence>
<comment type="subcellular location">
    <subcellularLocation>
        <location evidence="1 7">Secreted</location>
    </subcellularLocation>
</comment>
<evidence type="ECO:0000256" key="6">
    <source>
        <dbReference type="ARBA" id="ARBA00023157"/>
    </source>
</evidence>